<evidence type="ECO:0000256" key="5">
    <source>
        <dbReference type="ARBA" id="ARBA00022490"/>
    </source>
</evidence>
<evidence type="ECO:0000256" key="3">
    <source>
        <dbReference type="ARBA" id="ARBA00017573"/>
    </source>
</evidence>
<reference evidence="13 15" key="2">
    <citation type="journal article" date="2013" name="Nature">
        <title>Insights into bilaterian evolution from three spiralian genomes.</title>
        <authorList>
            <person name="Simakov O."/>
            <person name="Marletaz F."/>
            <person name="Cho S.J."/>
            <person name="Edsinger-Gonzales E."/>
            <person name="Havlak P."/>
            <person name="Hellsten U."/>
            <person name="Kuo D.H."/>
            <person name="Larsson T."/>
            <person name="Lv J."/>
            <person name="Arendt D."/>
            <person name="Savage R."/>
            <person name="Osoegawa K."/>
            <person name="de Jong P."/>
            <person name="Grimwood J."/>
            <person name="Chapman J.A."/>
            <person name="Shapiro H."/>
            <person name="Aerts A."/>
            <person name="Otillar R.P."/>
            <person name="Terry A.Y."/>
            <person name="Boore J.L."/>
            <person name="Grigoriev I.V."/>
            <person name="Lindberg D.R."/>
            <person name="Seaver E.C."/>
            <person name="Weisblat D.A."/>
            <person name="Putnam N.H."/>
            <person name="Rokhsar D.S."/>
        </authorList>
    </citation>
    <scope>NUCLEOTIDE SEQUENCE</scope>
    <source>
        <strain evidence="13 15">I ESC-2004</strain>
    </source>
</reference>
<dbReference type="GO" id="GO:0000045">
    <property type="term" value="P:autophagosome assembly"/>
    <property type="evidence" value="ECO:0007669"/>
    <property type="project" value="TreeGrafter"/>
</dbReference>
<comment type="similarity">
    <text evidence="2">Belongs to the ATG3 family.</text>
</comment>
<dbReference type="OrthoDB" id="1584384at2759"/>
<dbReference type="PANTHER" id="PTHR12866">
    <property type="entry name" value="UBIQUITIN-LIKE-CONJUGATING ENZYME ATG3"/>
    <property type="match status" value="1"/>
</dbReference>
<dbReference type="GO" id="GO:0000407">
    <property type="term" value="C:phagophore assembly site"/>
    <property type="evidence" value="ECO:0007669"/>
    <property type="project" value="TreeGrafter"/>
</dbReference>
<dbReference type="GO" id="GO:0044804">
    <property type="term" value="P:nucleophagy"/>
    <property type="evidence" value="ECO:0007669"/>
    <property type="project" value="TreeGrafter"/>
</dbReference>
<dbReference type="EMBL" id="KB296812">
    <property type="protein sequence ID" value="ELU11288.1"/>
    <property type="molecule type" value="Genomic_DNA"/>
</dbReference>
<keyword evidence="15" id="KW-1185">Reference proteome</keyword>
<evidence type="ECO:0000313" key="14">
    <source>
        <dbReference type="EnsemblMetazoa" id="CapteP160445"/>
    </source>
</evidence>
<dbReference type="GO" id="GO:0061723">
    <property type="term" value="P:glycophagy"/>
    <property type="evidence" value="ECO:0007669"/>
    <property type="project" value="TreeGrafter"/>
</dbReference>
<dbReference type="AlphaFoldDB" id="R7UXH9"/>
<evidence type="ECO:0000256" key="7">
    <source>
        <dbReference type="ARBA" id="ARBA00022679"/>
    </source>
</evidence>
<reference evidence="14" key="3">
    <citation type="submission" date="2015-06" db="UniProtKB">
        <authorList>
            <consortium name="EnsemblMetazoa"/>
        </authorList>
    </citation>
    <scope>IDENTIFICATION</scope>
</reference>
<dbReference type="GO" id="GO:0015031">
    <property type="term" value="P:protein transport"/>
    <property type="evidence" value="ECO:0007669"/>
    <property type="project" value="UniProtKB-KW"/>
</dbReference>
<keyword evidence="7" id="KW-0808">Transferase</keyword>
<protein>
    <recommendedName>
        <fullName evidence="3">Ubiquitin-like-conjugating enzyme ATG3</fullName>
    </recommendedName>
    <alternativeName>
        <fullName evidence="12">Autophagy-related protein 3</fullName>
    </alternativeName>
</protein>
<dbReference type="FunFam" id="3.30.1460.50:FF:000001">
    <property type="entry name" value="Autophagy-related protein 3"/>
    <property type="match status" value="1"/>
</dbReference>
<dbReference type="STRING" id="283909.R7UXH9"/>
<keyword evidence="4" id="KW-0813">Transport</keyword>
<evidence type="ECO:0000256" key="6">
    <source>
        <dbReference type="ARBA" id="ARBA00022499"/>
    </source>
</evidence>
<dbReference type="EMBL" id="AMQN01005784">
    <property type="status" value="NOT_ANNOTATED_CDS"/>
    <property type="molecule type" value="Genomic_DNA"/>
</dbReference>
<evidence type="ECO:0000313" key="15">
    <source>
        <dbReference type="Proteomes" id="UP000014760"/>
    </source>
</evidence>
<dbReference type="InterPro" id="IPR007135">
    <property type="entry name" value="Atg3/Atg10"/>
</dbReference>
<gene>
    <name evidence="13" type="ORF">CAPTEDRAFT_160445</name>
</gene>
<dbReference type="GO" id="GO:0000422">
    <property type="term" value="P:autophagy of mitochondrion"/>
    <property type="evidence" value="ECO:0007669"/>
    <property type="project" value="TreeGrafter"/>
</dbReference>
<dbReference type="GO" id="GO:0019776">
    <property type="term" value="F:Atg8-family ligase activity"/>
    <property type="evidence" value="ECO:0007669"/>
    <property type="project" value="TreeGrafter"/>
</dbReference>
<name>R7UXH9_CAPTE</name>
<evidence type="ECO:0000256" key="11">
    <source>
        <dbReference type="ARBA" id="ARBA00023006"/>
    </source>
</evidence>
<dbReference type="Pfam" id="PF03987">
    <property type="entry name" value="Autophagy_act_C"/>
    <property type="match status" value="1"/>
</dbReference>
<keyword evidence="6" id="KW-1017">Isopeptide bond</keyword>
<evidence type="ECO:0000256" key="4">
    <source>
        <dbReference type="ARBA" id="ARBA00022448"/>
    </source>
</evidence>
<evidence type="ECO:0000256" key="2">
    <source>
        <dbReference type="ARBA" id="ARBA00007683"/>
    </source>
</evidence>
<evidence type="ECO:0000313" key="13">
    <source>
        <dbReference type="EMBL" id="ELU11288.1"/>
    </source>
</evidence>
<proteinExistence type="inferred from homology"/>
<accession>R7UXH9</accession>
<evidence type="ECO:0000256" key="9">
    <source>
        <dbReference type="ARBA" id="ARBA00022843"/>
    </source>
</evidence>
<keyword evidence="11" id="KW-0072">Autophagy</keyword>
<reference evidence="15" key="1">
    <citation type="submission" date="2012-12" db="EMBL/GenBank/DDBJ databases">
        <authorList>
            <person name="Hellsten U."/>
            <person name="Grimwood J."/>
            <person name="Chapman J.A."/>
            <person name="Shapiro H."/>
            <person name="Aerts A."/>
            <person name="Otillar R.P."/>
            <person name="Terry A.Y."/>
            <person name="Boore J.L."/>
            <person name="Simakov O."/>
            <person name="Marletaz F."/>
            <person name="Cho S.-J."/>
            <person name="Edsinger-Gonzales E."/>
            <person name="Havlak P."/>
            <person name="Kuo D.-H."/>
            <person name="Larsson T."/>
            <person name="Lv J."/>
            <person name="Arendt D."/>
            <person name="Savage R."/>
            <person name="Osoegawa K."/>
            <person name="de Jong P."/>
            <person name="Lindberg D.R."/>
            <person name="Seaver E.C."/>
            <person name="Weisblat D.A."/>
            <person name="Putnam N.H."/>
            <person name="Grigoriev I.V."/>
            <person name="Rokhsar D.S."/>
        </authorList>
    </citation>
    <scope>NUCLEOTIDE SEQUENCE</scope>
    <source>
        <strain evidence="15">I ESC-2004</strain>
    </source>
</reference>
<dbReference type="OMA" id="HCPTWSW"/>
<dbReference type="PANTHER" id="PTHR12866:SF2">
    <property type="entry name" value="UBIQUITIN-LIKE-CONJUGATING ENZYME ATG3"/>
    <property type="match status" value="1"/>
</dbReference>
<keyword evidence="10" id="KW-0653">Protein transport</keyword>
<organism evidence="13">
    <name type="scientific">Capitella teleta</name>
    <name type="common">Polychaete worm</name>
    <dbReference type="NCBI Taxonomy" id="283909"/>
    <lineage>
        <taxon>Eukaryota</taxon>
        <taxon>Metazoa</taxon>
        <taxon>Spiralia</taxon>
        <taxon>Lophotrochozoa</taxon>
        <taxon>Annelida</taxon>
        <taxon>Polychaeta</taxon>
        <taxon>Sedentaria</taxon>
        <taxon>Scolecida</taxon>
        <taxon>Capitellidae</taxon>
        <taxon>Capitella</taxon>
    </lineage>
</organism>
<dbReference type="Gene3D" id="3.30.1460.50">
    <property type="match status" value="1"/>
</dbReference>
<dbReference type="HOGENOM" id="CLU_027518_0_0_1"/>
<keyword evidence="8" id="KW-0833">Ubl conjugation pathway</keyword>
<evidence type="ECO:0000256" key="1">
    <source>
        <dbReference type="ARBA" id="ARBA00004496"/>
    </source>
</evidence>
<sequence length="304" mass="34764">MQNVKNFIQGKALGVAEYLVPVLKESKFKETGVITPEEFLAAGEHLVHHCPTWQWATLEESKAKPYLPPDKQFLITKNVPCYKRVKQVDSHKEDFEKVIEDEDGEGGWVDTHHFAGLAQLDGAVQEMTIEPKPSEAEEEDEDEEGPAMDMEAYEESGMLEEEELDEATLDPSTAVAAATEDDSILQTRTYDLNITYDKYYQTPRLWLYGYDENRKPLTVEQMYEDISQDHVHKTVTIEAHPYISGPPMASVHPCRHADVMKKIIENVAEGGKELGVHMYLMIFMKFVQAVIPTIEYDYTRHFTM</sequence>
<dbReference type="EnsemblMetazoa" id="CapteT160445">
    <property type="protein sequence ID" value="CapteP160445"/>
    <property type="gene ID" value="CapteG160445"/>
</dbReference>
<keyword evidence="9" id="KW-0832">Ubl conjugation</keyword>
<evidence type="ECO:0000256" key="8">
    <source>
        <dbReference type="ARBA" id="ARBA00022786"/>
    </source>
</evidence>
<evidence type="ECO:0000256" key="12">
    <source>
        <dbReference type="ARBA" id="ARBA00034553"/>
    </source>
</evidence>
<comment type="subcellular location">
    <subcellularLocation>
        <location evidence="1">Cytoplasm</location>
    </subcellularLocation>
</comment>
<keyword evidence="5" id="KW-0963">Cytoplasm</keyword>
<dbReference type="GO" id="GO:0005829">
    <property type="term" value="C:cytosol"/>
    <property type="evidence" value="ECO:0007669"/>
    <property type="project" value="TreeGrafter"/>
</dbReference>
<dbReference type="FunCoup" id="R7UXH9">
    <property type="interactions" value="2555"/>
</dbReference>
<dbReference type="Proteomes" id="UP000014760">
    <property type="component" value="Unassembled WGS sequence"/>
</dbReference>
<evidence type="ECO:0000256" key="10">
    <source>
        <dbReference type="ARBA" id="ARBA00022927"/>
    </source>
</evidence>